<dbReference type="InterPro" id="IPR008207">
    <property type="entry name" value="Sig_transdc_His_kin_Hpt_dom"/>
</dbReference>
<dbReference type="AlphaFoldDB" id="A0A2T2YAC6"/>
<evidence type="ECO:0000313" key="5">
    <source>
        <dbReference type="Proteomes" id="UP000240357"/>
    </source>
</evidence>
<feature type="region of interest" description="Disordered" evidence="2">
    <location>
        <begin position="1"/>
        <end position="21"/>
    </location>
</feature>
<dbReference type="InterPro" id="IPR036641">
    <property type="entry name" value="HPT_dom_sf"/>
</dbReference>
<evidence type="ECO:0000313" key="4">
    <source>
        <dbReference type="EMBL" id="PSR52465.1"/>
    </source>
</evidence>
<gene>
    <name evidence="4" type="ORF">AHMF7605_02460</name>
</gene>
<feature type="modified residue" description="Phosphohistidine" evidence="1">
    <location>
        <position position="82"/>
    </location>
</feature>
<evidence type="ECO:0000256" key="1">
    <source>
        <dbReference type="PROSITE-ProRule" id="PRU00110"/>
    </source>
</evidence>
<evidence type="ECO:0000256" key="2">
    <source>
        <dbReference type="SAM" id="MobiDB-lite"/>
    </source>
</evidence>
<reference evidence="4 5" key="1">
    <citation type="submission" date="2018-03" db="EMBL/GenBank/DDBJ databases">
        <title>Adhaeribacter sp. HMF7605 Genome sequencing and assembly.</title>
        <authorList>
            <person name="Kang H."/>
            <person name="Kang J."/>
            <person name="Cha I."/>
            <person name="Kim H."/>
            <person name="Joh K."/>
        </authorList>
    </citation>
    <scope>NUCLEOTIDE SEQUENCE [LARGE SCALE GENOMIC DNA]</scope>
    <source>
        <strain evidence="4 5">HMF7605</strain>
    </source>
</reference>
<dbReference type="GO" id="GO:0004672">
    <property type="term" value="F:protein kinase activity"/>
    <property type="evidence" value="ECO:0007669"/>
    <property type="project" value="UniProtKB-ARBA"/>
</dbReference>
<sequence length="148" mass="16957">MVPKKKPAKIQSSPSLKTRDYNASPPEANYINLTYLQEIAGGDVRFMSDIIILFLQQSPENVKNLNFLAKQNDWENLRKLVHKMRSPITLVGIEKLLKLLTKLEANTSKLIRLESVPSLVNLFTEVWEKAVIELQIKLNNLSQNNLEE</sequence>
<proteinExistence type="predicted"/>
<accession>A0A2T2YAC6</accession>
<dbReference type="Gene3D" id="1.20.120.160">
    <property type="entry name" value="HPT domain"/>
    <property type="match status" value="1"/>
</dbReference>
<keyword evidence="5" id="KW-1185">Reference proteome</keyword>
<dbReference type="PROSITE" id="PS50894">
    <property type="entry name" value="HPT"/>
    <property type="match status" value="1"/>
</dbReference>
<dbReference type="EMBL" id="PYFT01000001">
    <property type="protein sequence ID" value="PSR52465.1"/>
    <property type="molecule type" value="Genomic_DNA"/>
</dbReference>
<dbReference type="SUPFAM" id="SSF47226">
    <property type="entry name" value="Histidine-containing phosphotransfer domain, HPT domain"/>
    <property type="match status" value="1"/>
</dbReference>
<protein>
    <recommendedName>
        <fullName evidence="3">HPt domain-containing protein</fullName>
    </recommendedName>
</protein>
<keyword evidence="1" id="KW-0597">Phosphoprotein</keyword>
<dbReference type="GO" id="GO:0000160">
    <property type="term" value="P:phosphorelay signal transduction system"/>
    <property type="evidence" value="ECO:0007669"/>
    <property type="project" value="InterPro"/>
</dbReference>
<feature type="domain" description="HPt" evidence="3">
    <location>
        <begin position="43"/>
        <end position="137"/>
    </location>
</feature>
<dbReference type="Pfam" id="PF01627">
    <property type="entry name" value="Hpt"/>
    <property type="match status" value="1"/>
</dbReference>
<evidence type="ECO:0000259" key="3">
    <source>
        <dbReference type="PROSITE" id="PS50894"/>
    </source>
</evidence>
<name>A0A2T2YAC6_9BACT</name>
<organism evidence="4 5">
    <name type="scientific">Adhaeribacter arboris</name>
    <dbReference type="NCBI Taxonomy" id="2072846"/>
    <lineage>
        <taxon>Bacteria</taxon>
        <taxon>Pseudomonadati</taxon>
        <taxon>Bacteroidota</taxon>
        <taxon>Cytophagia</taxon>
        <taxon>Cytophagales</taxon>
        <taxon>Hymenobacteraceae</taxon>
        <taxon>Adhaeribacter</taxon>
    </lineage>
</organism>
<dbReference type="Proteomes" id="UP000240357">
    <property type="component" value="Unassembled WGS sequence"/>
</dbReference>
<comment type="caution">
    <text evidence="4">The sequence shown here is derived from an EMBL/GenBank/DDBJ whole genome shotgun (WGS) entry which is preliminary data.</text>
</comment>